<feature type="active site" description="Proton donor" evidence="5">
    <location>
        <position position="333"/>
    </location>
</feature>
<dbReference type="GO" id="GO:0050992">
    <property type="term" value="P:dimethylallyl diphosphate biosynthetic process"/>
    <property type="evidence" value="ECO:0007669"/>
    <property type="project" value="UniProtKB-UniRule"/>
</dbReference>
<feature type="binding site" evidence="5">
    <location>
        <position position="281"/>
    </location>
    <ligand>
        <name>isopentenyl diphosphate</name>
        <dbReference type="ChEBI" id="CHEBI:128769"/>
    </ligand>
</feature>
<dbReference type="GO" id="GO:0016114">
    <property type="term" value="P:terpenoid biosynthetic process"/>
    <property type="evidence" value="ECO:0007669"/>
    <property type="project" value="UniProtKB-UniRule"/>
</dbReference>
<comment type="pathway">
    <text evidence="5">Isoprenoid biosynthesis; dimethylallyl diphosphate biosynthesis; dimethylallyl diphosphate from (2E)-4-hydroxy-3-methylbutenyl diphosphate: step 1/1.</text>
</comment>
<evidence type="ECO:0000256" key="1">
    <source>
        <dbReference type="ARBA" id="ARBA00022485"/>
    </source>
</evidence>
<dbReference type="Proteomes" id="UP000676325">
    <property type="component" value="Unassembled WGS sequence"/>
</dbReference>
<feature type="binding site" evidence="5">
    <location>
        <position position="433"/>
    </location>
    <ligand>
        <name>dimethylallyl diphosphate</name>
        <dbReference type="ChEBI" id="CHEBI:57623"/>
    </ligand>
</feature>
<dbReference type="InterPro" id="IPR000845">
    <property type="entry name" value="Nucleoside_phosphorylase_d"/>
</dbReference>
<reference evidence="7" key="1">
    <citation type="submission" date="2021-04" db="EMBL/GenBank/DDBJ databases">
        <title>Genome based classification of Actinospica acidithermotolerans sp. nov., an actinobacterium isolated from an Indonesian hot spring.</title>
        <authorList>
            <person name="Kusuma A.B."/>
            <person name="Putra K.E."/>
            <person name="Nafisah S."/>
            <person name="Loh J."/>
            <person name="Nouioui I."/>
            <person name="Goodfellow M."/>
        </authorList>
    </citation>
    <scope>NUCLEOTIDE SEQUENCE</scope>
    <source>
        <strain evidence="7">MGRD01-02</strain>
    </source>
</reference>
<dbReference type="GO" id="GO:0046872">
    <property type="term" value="F:metal ion binding"/>
    <property type="evidence" value="ECO:0007669"/>
    <property type="project" value="UniProtKB-KW"/>
</dbReference>
<keyword evidence="3 5" id="KW-0408">Iron</keyword>
<dbReference type="GO" id="GO:0009116">
    <property type="term" value="P:nucleoside metabolic process"/>
    <property type="evidence" value="ECO:0007669"/>
    <property type="project" value="InterPro"/>
</dbReference>
<keyword evidence="8" id="KW-1185">Reference proteome</keyword>
<comment type="caution">
    <text evidence="7">The sequence shown here is derived from an EMBL/GenBank/DDBJ whole genome shotgun (WGS) entry which is preliminary data.</text>
</comment>
<dbReference type="NCBIfam" id="TIGR00216">
    <property type="entry name" value="ispH_lytB"/>
    <property type="match status" value="1"/>
</dbReference>
<feature type="binding site" evidence="5">
    <location>
        <position position="434"/>
    </location>
    <ligand>
        <name>dimethylallyl diphosphate</name>
        <dbReference type="ChEBI" id="CHEBI:57623"/>
    </ligand>
</feature>
<dbReference type="Pfam" id="PF01048">
    <property type="entry name" value="PNP_UDP_1"/>
    <property type="match status" value="1"/>
</dbReference>
<feature type="binding site" evidence="5">
    <location>
        <position position="248"/>
    </location>
    <ligand>
        <name>(2E)-4-hydroxy-3-methylbut-2-enyl diphosphate</name>
        <dbReference type="ChEBI" id="CHEBI:128753"/>
    </ligand>
</feature>
<evidence type="ECO:0000256" key="4">
    <source>
        <dbReference type="ARBA" id="ARBA00023014"/>
    </source>
</evidence>
<dbReference type="GO" id="GO:0019288">
    <property type="term" value="P:isopentenyl diphosphate biosynthetic process, methylerythritol 4-phosphate pathway"/>
    <property type="evidence" value="ECO:0007669"/>
    <property type="project" value="UniProtKB-UniRule"/>
</dbReference>
<keyword evidence="1 5" id="KW-0004">4Fe-4S</keyword>
<dbReference type="CDD" id="cd13944">
    <property type="entry name" value="lytB_ispH"/>
    <property type="match status" value="1"/>
</dbReference>
<feature type="binding site" evidence="5">
    <location>
        <position position="375"/>
    </location>
    <ligand>
        <name>(2E)-4-hydroxy-3-methylbut-2-enyl diphosphate</name>
        <dbReference type="ChEBI" id="CHEBI:128753"/>
    </ligand>
</feature>
<evidence type="ECO:0000313" key="7">
    <source>
        <dbReference type="EMBL" id="MBR7827127.1"/>
    </source>
</evidence>
<dbReference type="InterPro" id="IPR035994">
    <property type="entry name" value="Nucleoside_phosphorylase_sf"/>
</dbReference>
<comment type="pathway">
    <text evidence="5">Isoprenoid biosynthesis; isopentenyl diphosphate biosynthesis via DXP pathway; isopentenyl diphosphate from 1-deoxy-D-xylulose 5-phosphate: step 6/6.</text>
</comment>
<feature type="binding site" evidence="5">
    <location>
        <position position="477"/>
    </location>
    <ligand>
        <name>isopentenyl diphosphate</name>
        <dbReference type="ChEBI" id="CHEBI:128769"/>
    </ligand>
</feature>
<feature type="binding site" evidence="5">
    <location>
        <position position="219"/>
    </location>
    <ligand>
        <name>[4Fe-4S] cluster</name>
        <dbReference type="ChEBI" id="CHEBI:49883"/>
    </ligand>
</feature>
<feature type="binding site" evidence="5">
    <location>
        <position position="281"/>
    </location>
    <ligand>
        <name>dimethylallyl diphosphate</name>
        <dbReference type="ChEBI" id="CHEBI:57623"/>
    </ligand>
</feature>
<dbReference type="Gene3D" id="3.40.50.1580">
    <property type="entry name" value="Nucleoside phosphorylase domain"/>
    <property type="match status" value="1"/>
</dbReference>
<comment type="catalytic activity">
    <reaction evidence="5">
        <text>dimethylallyl diphosphate + 2 oxidized [2Fe-2S]-[ferredoxin] + H2O = (2E)-4-hydroxy-3-methylbut-2-enyl diphosphate + 2 reduced [2Fe-2S]-[ferredoxin] + 2 H(+)</text>
        <dbReference type="Rhea" id="RHEA:24825"/>
        <dbReference type="Rhea" id="RHEA-COMP:10000"/>
        <dbReference type="Rhea" id="RHEA-COMP:10001"/>
        <dbReference type="ChEBI" id="CHEBI:15377"/>
        <dbReference type="ChEBI" id="CHEBI:15378"/>
        <dbReference type="ChEBI" id="CHEBI:33737"/>
        <dbReference type="ChEBI" id="CHEBI:33738"/>
        <dbReference type="ChEBI" id="CHEBI:57623"/>
        <dbReference type="ChEBI" id="CHEBI:128753"/>
        <dbReference type="EC" id="1.17.7.4"/>
    </reaction>
</comment>
<proteinExistence type="inferred from homology"/>
<dbReference type="PANTHER" id="PTHR30426:SF0">
    <property type="entry name" value="4-HYDROXY-3-METHYLBUT-2-ENYL DIPHOSPHATE REDUCTASE"/>
    <property type="match status" value="1"/>
</dbReference>
<evidence type="ECO:0000256" key="5">
    <source>
        <dbReference type="HAMAP-Rule" id="MF_00191"/>
    </source>
</evidence>
<dbReference type="InterPro" id="IPR003451">
    <property type="entry name" value="LytB/IspH"/>
</dbReference>
<feature type="binding site" evidence="5">
    <location>
        <position position="477"/>
    </location>
    <ligand>
        <name>dimethylallyl diphosphate</name>
        <dbReference type="ChEBI" id="CHEBI:57623"/>
    </ligand>
</feature>
<feature type="binding site" evidence="5">
    <location>
        <position position="435"/>
    </location>
    <ligand>
        <name>isopentenyl diphosphate</name>
        <dbReference type="ChEBI" id="CHEBI:128769"/>
    </ligand>
</feature>
<feature type="binding site" evidence="5">
    <location>
        <position position="303"/>
    </location>
    <ligand>
        <name>[4Fe-4S] cluster</name>
        <dbReference type="ChEBI" id="CHEBI:49883"/>
    </ligand>
</feature>
<feature type="binding site" evidence="5">
    <location>
        <position position="435"/>
    </location>
    <ligand>
        <name>dimethylallyl diphosphate</name>
        <dbReference type="ChEBI" id="CHEBI:57623"/>
    </ligand>
</feature>
<protein>
    <recommendedName>
        <fullName evidence="5">4-hydroxy-3-methylbut-2-enyl diphosphate reductase</fullName>
        <shortName evidence="5">HMBPP reductase</shortName>
        <ecNumber evidence="5">1.17.7.4</ecNumber>
    </recommendedName>
</protein>
<keyword evidence="4 5" id="KW-0411">Iron-sulfur</keyword>
<feature type="binding site" evidence="5">
    <location>
        <position position="433"/>
    </location>
    <ligand>
        <name>(2E)-4-hydroxy-3-methylbut-2-enyl diphosphate</name>
        <dbReference type="ChEBI" id="CHEBI:128753"/>
    </ligand>
</feature>
<feature type="binding site" evidence="5">
    <location>
        <position position="435"/>
    </location>
    <ligand>
        <name>(2E)-4-hydroxy-3-methylbut-2-enyl diphosphate</name>
        <dbReference type="ChEBI" id="CHEBI:128753"/>
    </ligand>
</feature>
<evidence type="ECO:0000259" key="6">
    <source>
        <dbReference type="Pfam" id="PF01048"/>
    </source>
</evidence>
<comment type="catalytic activity">
    <reaction evidence="5">
        <text>isopentenyl diphosphate + 2 oxidized [2Fe-2S]-[ferredoxin] + H2O = (2E)-4-hydroxy-3-methylbut-2-enyl diphosphate + 2 reduced [2Fe-2S]-[ferredoxin] + 2 H(+)</text>
        <dbReference type="Rhea" id="RHEA:24488"/>
        <dbReference type="Rhea" id="RHEA-COMP:10000"/>
        <dbReference type="Rhea" id="RHEA-COMP:10001"/>
        <dbReference type="ChEBI" id="CHEBI:15377"/>
        <dbReference type="ChEBI" id="CHEBI:15378"/>
        <dbReference type="ChEBI" id="CHEBI:33737"/>
        <dbReference type="ChEBI" id="CHEBI:33738"/>
        <dbReference type="ChEBI" id="CHEBI:128753"/>
        <dbReference type="ChEBI" id="CHEBI:128769"/>
        <dbReference type="EC" id="1.17.7.4"/>
    </reaction>
</comment>
<evidence type="ECO:0000256" key="2">
    <source>
        <dbReference type="ARBA" id="ARBA00022723"/>
    </source>
</evidence>
<feature type="binding site" evidence="5">
    <location>
        <position position="434"/>
    </location>
    <ligand>
        <name>isopentenyl diphosphate</name>
        <dbReference type="ChEBI" id="CHEBI:128769"/>
    </ligand>
</feature>
<feature type="binding site" evidence="5">
    <location>
        <position position="434"/>
    </location>
    <ligand>
        <name>(2E)-4-hydroxy-3-methylbut-2-enyl diphosphate</name>
        <dbReference type="ChEBI" id="CHEBI:128753"/>
    </ligand>
</feature>
<dbReference type="HAMAP" id="MF_00191">
    <property type="entry name" value="IspH"/>
    <property type="match status" value="1"/>
</dbReference>
<dbReference type="EMBL" id="JAGSOH010000028">
    <property type="protein sequence ID" value="MBR7827127.1"/>
    <property type="molecule type" value="Genomic_DNA"/>
</dbReference>
<comment type="function">
    <text evidence="5">Catalyzes the conversion of 1-hydroxy-2-methyl-2-(E)-butenyl 4-diphosphate (HMBPP) into a mixture of isopentenyl diphosphate (IPP) and dimethylallyl diphosphate (DMAPP). Acts in the terminal step of the DOXP/MEP pathway for isoprenoid precursor biosynthesis.</text>
</comment>
<keyword evidence="5 7" id="KW-0560">Oxidoreductase</keyword>
<sequence length="523" mass="54201">MSTVANARPGAGEALRSAPVTVAAALGIEARALRRGAGLETSVVTVGMRAARAARVLPRDGAPVVLAGVAGGLPSQVRAGDVVVSSEIHGPDGAVVHSPAAPLLAAALRRVLPGTRVHLGPTVTTDRVVHGKRRRALAAEGYLSVDMEGSVLGTLTDSPFAAVRVVVDDASAGLVHPATPGRGRAALKTLAKLVAAIESWAAAAHPSRRVVLASPRSFCAGVERAIEIVEQALETYGPPVYVRRQIVHNTFVVADLERRGAIFVEELSEVPDGVPVVLSAHGVAPSVRLEAEARALAVVDATCPLVAKVHSEARRALRDGNSVVFIGHPNHDESEGLMGEDPDPRSPRIHLVESPEEVKALEVPDPDRVAYLMQTTLAEDEAEHVVKALRETFPGIGEPPSSDICYATTNRQRAIRDVAAGADVVLVVGSANSSNSLRLVEVAERAGAAAHLVDGADQVDPAWLAGAGTVGLTAGASAPPALVEEVVAALAALGPIRREEPAGTEETYRFTLPAMPALPTKKA</sequence>
<evidence type="ECO:0000256" key="3">
    <source>
        <dbReference type="ARBA" id="ARBA00023004"/>
    </source>
</evidence>
<feature type="binding site" evidence="5">
    <location>
        <position position="281"/>
    </location>
    <ligand>
        <name>(2E)-4-hydroxy-3-methylbut-2-enyl diphosphate</name>
        <dbReference type="ChEBI" id="CHEBI:128753"/>
    </ligand>
</feature>
<feature type="domain" description="Nucleoside phosphorylase" evidence="6">
    <location>
        <begin position="64"/>
        <end position="197"/>
    </location>
</feature>
<feature type="binding site" evidence="5">
    <location>
        <position position="331"/>
    </location>
    <ligand>
        <name>(2E)-4-hydroxy-3-methylbut-2-enyl diphosphate</name>
        <dbReference type="ChEBI" id="CHEBI:128753"/>
    </ligand>
</feature>
<organism evidence="7 8">
    <name type="scientific">Actinospica acidithermotolerans</name>
    <dbReference type="NCBI Taxonomy" id="2828514"/>
    <lineage>
        <taxon>Bacteria</taxon>
        <taxon>Bacillati</taxon>
        <taxon>Actinomycetota</taxon>
        <taxon>Actinomycetes</taxon>
        <taxon>Catenulisporales</taxon>
        <taxon>Actinospicaceae</taxon>
        <taxon>Actinospica</taxon>
    </lineage>
</organism>
<dbReference type="Gene3D" id="3.40.1010.20">
    <property type="entry name" value="4-hydroxy-3-methylbut-2-enyl diphosphate reductase, catalytic domain"/>
    <property type="match status" value="2"/>
</dbReference>
<feature type="binding site" evidence="5">
    <location>
        <position position="433"/>
    </location>
    <ligand>
        <name>isopentenyl diphosphate</name>
        <dbReference type="ChEBI" id="CHEBI:128769"/>
    </ligand>
</feature>
<dbReference type="EC" id="1.17.7.4" evidence="5"/>
<dbReference type="GO" id="GO:0051745">
    <property type="term" value="F:4-hydroxy-3-methylbut-2-enyl diphosphate reductase activity"/>
    <property type="evidence" value="ECO:0007669"/>
    <property type="project" value="UniProtKB-UniRule"/>
</dbReference>
<name>A0A941IIT5_9ACTN</name>
<comment type="cofactor">
    <cofactor evidence="5">
        <name>[4Fe-4S] cluster</name>
        <dbReference type="ChEBI" id="CHEBI:49883"/>
    </cofactor>
    <text evidence="5">Binds 1 [4Fe-4S] cluster per subunit.</text>
</comment>
<dbReference type="PANTHER" id="PTHR30426">
    <property type="entry name" value="4-HYDROXY-3-METHYLBUT-2-ENYL DIPHOSPHATE REDUCTASE"/>
    <property type="match status" value="1"/>
</dbReference>
<keyword evidence="2 5" id="KW-0479">Metal-binding</keyword>
<dbReference type="RefSeq" id="WP_212518272.1">
    <property type="nucleotide sequence ID" value="NZ_JAGSOH010000028.1"/>
</dbReference>
<gene>
    <name evidence="5 7" type="primary">ispH</name>
    <name evidence="7" type="ORF">KDK95_12490</name>
</gene>
<feature type="binding site" evidence="5">
    <location>
        <position position="331"/>
    </location>
    <ligand>
        <name>isopentenyl diphosphate</name>
        <dbReference type="ChEBI" id="CHEBI:128769"/>
    </ligand>
</feature>
<dbReference type="SUPFAM" id="SSF53167">
    <property type="entry name" value="Purine and uridine phosphorylases"/>
    <property type="match status" value="1"/>
</dbReference>
<dbReference type="GO" id="GO:0051539">
    <property type="term" value="F:4 iron, 4 sulfur cluster binding"/>
    <property type="evidence" value="ECO:0007669"/>
    <property type="project" value="UniProtKB-UniRule"/>
</dbReference>
<feature type="binding site" evidence="5">
    <location>
        <position position="248"/>
    </location>
    <ligand>
        <name>dimethylallyl diphosphate</name>
        <dbReference type="ChEBI" id="CHEBI:57623"/>
    </ligand>
</feature>
<dbReference type="Pfam" id="PF02401">
    <property type="entry name" value="LYTB"/>
    <property type="match status" value="1"/>
</dbReference>
<feature type="binding site" evidence="5">
    <location>
        <position position="477"/>
    </location>
    <ligand>
        <name>(2E)-4-hydroxy-3-methylbut-2-enyl diphosphate</name>
        <dbReference type="ChEBI" id="CHEBI:128753"/>
    </ligand>
</feature>
<dbReference type="Gene3D" id="3.40.50.11270">
    <property type="match status" value="1"/>
</dbReference>
<feature type="binding site" evidence="5">
    <location>
        <position position="248"/>
    </location>
    <ligand>
        <name>isopentenyl diphosphate</name>
        <dbReference type="ChEBI" id="CHEBI:128769"/>
    </ligand>
</feature>
<comment type="similarity">
    <text evidence="5">Belongs to the IspH family.</text>
</comment>
<evidence type="ECO:0000313" key="8">
    <source>
        <dbReference type="Proteomes" id="UP000676325"/>
    </source>
</evidence>
<feature type="binding site" evidence="5">
    <location>
        <position position="405"/>
    </location>
    <ligand>
        <name>[4Fe-4S] cluster</name>
        <dbReference type="ChEBI" id="CHEBI:49883"/>
    </ligand>
</feature>
<dbReference type="AlphaFoldDB" id="A0A941IIT5"/>
<accession>A0A941IIT5</accession>
<keyword evidence="5" id="KW-0414">Isoprene biosynthesis</keyword>
<feature type="binding site" evidence="5">
    <location>
        <position position="331"/>
    </location>
    <ligand>
        <name>dimethylallyl diphosphate</name>
        <dbReference type="ChEBI" id="CHEBI:57623"/>
    </ligand>
</feature>